<evidence type="ECO:0000313" key="1">
    <source>
        <dbReference type="EMBL" id="MPC74070.1"/>
    </source>
</evidence>
<evidence type="ECO:0000313" key="2">
    <source>
        <dbReference type="Proteomes" id="UP000324222"/>
    </source>
</evidence>
<proteinExistence type="predicted"/>
<keyword evidence="2" id="KW-1185">Reference proteome</keyword>
<organism evidence="1 2">
    <name type="scientific">Portunus trituberculatus</name>
    <name type="common">Swimming crab</name>
    <name type="synonym">Neptunus trituberculatus</name>
    <dbReference type="NCBI Taxonomy" id="210409"/>
    <lineage>
        <taxon>Eukaryota</taxon>
        <taxon>Metazoa</taxon>
        <taxon>Ecdysozoa</taxon>
        <taxon>Arthropoda</taxon>
        <taxon>Crustacea</taxon>
        <taxon>Multicrustacea</taxon>
        <taxon>Malacostraca</taxon>
        <taxon>Eumalacostraca</taxon>
        <taxon>Eucarida</taxon>
        <taxon>Decapoda</taxon>
        <taxon>Pleocyemata</taxon>
        <taxon>Brachyura</taxon>
        <taxon>Eubrachyura</taxon>
        <taxon>Portunoidea</taxon>
        <taxon>Portunidae</taxon>
        <taxon>Portuninae</taxon>
        <taxon>Portunus</taxon>
    </lineage>
</organism>
<protein>
    <submittedName>
        <fullName evidence="1">Uncharacterized protein</fullName>
    </submittedName>
</protein>
<dbReference type="Proteomes" id="UP000324222">
    <property type="component" value="Unassembled WGS sequence"/>
</dbReference>
<gene>
    <name evidence="1" type="ORF">E2C01_068415</name>
</gene>
<dbReference type="EMBL" id="VSRR010038177">
    <property type="protein sequence ID" value="MPC74070.1"/>
    <property type="molecule type" value="Genomic_DNA"/>
</dbReference>
<reference evidence="1 2" key="1">
    <citation type="submission" date="2019-05" db="EMBL/GenBank/DDBJ databases">
        <title>Another draft genome of Portunus trituberculatus and its Hox gene families provides insights of decapod evolution.</title>
        <authorList>
            <person name="Jeong J.-H."/>
            <person name="Song I."/>
            <person name="Kim S."/>
            <person name="Choi T."/>
            <person name="Kim D."/>
            <person name="Ryu S."/>
            <person name="Kim W."/>
        </authorList>
    </citation>
    <scope>NUCLEOTIDE SEQUENCE [LARGE SCALE GENOMIC DNA]</scope>
    <source>
        <tissue evidence="1">Muscle</tissue>
    </source>
</reference>
<comment type="caution">
    <text evidence="1">The sequence shown here is derived from an EMBL/GenBank/DDBJ whole genome shotgun (WGS) entry which is preliminary data.</text>
</comment>
<accession>A0A5B7HNS4</accession>
<sequence length="156" mass="17019">MCVGCGFLAGHEAAGRGKPGRVLQGTVRVKVGLRAVFVVLWGGAETEICDGVGAGYVRGVRLTDKHERMHRKKSDITTHEHAYETTTVTRRYSDGGDLVTIGYDCDECLRFLGLVMTTIPHVESVTGETGAHFLVAEKKSWFLLQVRKGKAEADGR</sequence>
<dbReference type="AlphaFoldDB" id="A0A5B7HNS4"/>
<name>A0A5B7HNS4_PORTR</name>